<dbReference type="InterPro" id="IPR001128">
    <property type="entry name" value="Cyt_P450"/>
</dbReference>
<evidence type="ECO:0000256" key="4">
    <source>
        <dbReference type="ARBA" id="ARBA00022723"/>
    </source>
</evidence>
<keyword evidence="3" id="KW-0349">Heme</keyword>
<dbReference type="InterPro" id="IPR002401">
    <property type="entry name" value="Cyt_P450_E_grp-I"/>
</dbReference>
<dbReference type="EMBL" id="HG739217">
    <property type="protein sequence ID" value="CDP16590.1"/>
    <property type="molecule type" value="Genomic_DNA"/>
</dbReference>
<dbReference type="Proteomes" id="UP000295252">
    <property type="component" value="Unassembled WGS sequence"/>
</dbReference>
<keyword evidence="6" id="KW-0408">Iron</keyword>
<dbReference type="PRINTS" id="PR00463">
    <property type="entry name" value="EP450I"/>
</dbReference>
<comment type="cofactor">
    <cofactor evidence="1">
        <name>heme</name>
        <dbReference type="ChEBI" id="CHEBI:30413"/>
    </cofactor>
</comment>
<dbReference type="InParanoid" id="A0A068V711"/>
<keyword evidence="7" id="KW-0503">Monooxygenase</keyword>
<dbReference type="GO" id="GO:0005506">
    <property type="term" value="F:iron ion binding"/>
    <property type="evidence" value="ECO:0007669"/>
    <property type="project" value="InterPro"/>
</dbReference>
<evidence type="ECO:0000256" key="5">
    <source>
        <dbReference type="ARBA" id="ARBA00023002"/>
    </source>
</evidence>
<evidence type="ECO:0000256" key="3">
    <source>
        <dbReference type="ARBA" id="ARBA00022617"/>
    </source>
</evidence>
<evidence type="ECO:0000256" key="7">
    <source>
        <dbReference type="ARBA" id="ARBA00023033"/>
    </source>
</evidence>
<proteinExistence type="inferred from homology"/>
<dbReference type="Gene3D" id="1.10.630.10">
    <property type="entry name" value="Cytochrome P450"/>
    <property type="match status" value="2"/>
</dbReference>
<dbReference type="PANTHER" id="PTHR47950">
    <property type="entry name" value="CYTOCHROME P450, FAMILY 76, SUBFAMILY C, POLYPEPTIDE 5-RELATED"/>
    <property type="match status" value="1"/>
</dbReference>
<dbReference type="OrthoDB" id="1726823at2759"/>
<evidence type="ECO:0000256" key="1">
    <source>
        <dbReference type="ARBA" id="ARBA00001971"/>
    </source>
</evidence>
<keyword evidence="4" id="KW-0479">Metal-binding</keyword>
<organism evidence="8 9">
    <name type="scientific">Coffea canephora</name>
    <name type="common">Robusta coffee</name>
    <dbReference type="NCBI Taxonomy" id="49390"/>
    <lineage>
        <taxon>Eukaryota</taxon>
        <taxon>Viridiplantae</taxon>
        <taxon>Streptophyta</taxon>
        <taxon>Embryophyta</taxon>
        <taxon>Tracheophyta</taxon>
        <taxon>Spermatophyta</taxon>
        <taxon>Magnoliopsida</taxon>
        <taxon>eudicotyledons</taxon>
        <taxon>Gunneridae</taxon>
        <taxon>Pentapetalae</taxon>
        <taxon>asterids</taxon>
        <taxon>lamiids</taxon>
        <taxon>Gentianales</taxon>
        <taxon>Rubiaceae</taxon>
        <taxon>Ixoroideae</taxon>
        <taxon>Gardenieae complex</taxon>
        <taxon>Bertiereae - Coffeeae clade</taxon>
        <taxon>Coffeeae</taxon>
        <taxon>Coffea</taxon>
    </lineage>
</organism>
<dbReference type="InterPro" id="IPR036396">
    <property type="entry name" value="Cyt_P450_sf"/>
</dbReference>
<sequence>MGKMPHVTLSKFAQTYGPLMSLKLGTQYVVVVGSSPAAAIEILKTHDQIYPSGTFPRFLQLQRKNSTLATAPNVSDFYLVLSKLDLQGLRKKSIELGIKIRAVWEPIIEKRRKHDVPLSQQDFLDTLLQNNFTNERIHQLLMELFTAGTDTSASTIEWTMAELVKNSESMKEVCEELEREINEDMPKESHLMHLPYLQACIKETLRLHPPAPLLLPHRAPETYPQKLDMQEKFGVTLQKERPLLLIPKSRI</sequence>
<dbReference type="Pfam" id="PF00067">
    <property type="entry name" value="p450"/>
    <property type="match status" value="1"/>
</dbReference>
<keyword evidence="5" id="KW-0560">Oxidoreductase</keyword>
<protein>
    <submittedName>
        <fullName evidence="8">DH200=94 genomic scaffold, scaffold_133</fullName>
    </submittedName>
</protein>
<evidence type="ECO:0000313" key="8">
    <source>
        <dbReference type="EMBL" id="CDP16590.1"/>
    </source>
</evidence>
<keyword evidence="9" id="KW-1185">Reference proteome</keyword>
<reference evidence="9" key="1">
    <citation type="journal article" date="2014" name="Science">
        <title>The coffee genome provides insight into the convergent evolution of caffeine biosynthesis.</title>
        <authorList>
            <person name="Denoeud F."/>
            <person name="Carretero-Paulet L."/>
            <person name="Dereeper A."/>
            <person name="Droc G."/>
            <person name="Guyot R."/>
            <person name="Pietrella M."/>
            <person name="Zheng C."/>
            <person name="Alberti A."/>
            <person name="Anthony F."/>
            <person name="Aprea G."/>
            <person name="Aury J.M."/>
            <person name="Bento P."/>
            <person name="Bernard M."/>
            <person name="Bocs S."/>
            <person name="Campa C."/>
            <person name="Cenci A."/>
            <person name="Combes M.C."/>
            <person name="Crouzillat D."/>
            <person name="Da Silva C."/>
            <person name="Daddiego L."/>
            <person name="De Bellis F."/>
            <person name="Dussert S."/>
            <person name="Garsmeur O."/>
            <person name="Gayraud T."/>
            <person name="Guignon V."/>
            <person name="Jahn K."/>
            <person name="Jamilloux V."/>
            <person name="Joet T."/>
            <person name="Labadie K."/>
            <person name="Lan T."/>
            <person name="Leclercq J."/>
            <person name="Lepelley M."/>
            <person name="Leroy T."/>
            <person name="Li L.T."/>
            <person name="Librado P."/>
            <person name="Lopez L."/>
            <person name="Munoz A."/>
            <person name="Noel B."/>
            <person name="Pallavicini A."/>
            <person name="Perrotta G."/>
            <person name="Poncet V."/>
            <person name="Pot D."/>
            <person name="Priyono X."/>
            <person name="Rigoreau M."/>
            <person name="Rouard M."/>
            <person name="Rozas J."/>
            <person name="Tranchant-Dubreuil C."/>
            <person name="VanBuren R."/>
            <person name="Zhang Q."/>
            <person name="Andrade A.C."/>
            <person name="Argout X."/>
            <person name="Bertrand B."/>
            <person name="de Kochko A."/>
            <person name="Graziosi G."/>
            <person name="Henry R.J."/>
            <person name="Jayarama X."/>
            <person name="Ming R."/>
            <person name="Nagai C."/>
            <person name="Rounsley S."/>
            <person name="Sankoff D."/>
            <person name="Giuliano G."/>
            <person name="Albert V.A."/>
            <person name="Wincker P."/>
            <person name="Lashermes P."/>
        </authorList>
    </citation>
    <scope>NUCLEOTIDE SEQUENCE [LARGE SCALE GENOMIC DNA]</scope>
    <source>
        <strain evidence="9">cv. DH200-94</strain>
    </source>
</reference>
<dbReference type="Gramene" id="CDP16590">
    <property type="protein sequence ID" value="CDP16590"/>
    <property type="gene ID" value="GSCOC_T00019010001"/>
</dbReference>
<dbReference type="GO" id="GO:0004497">
    <property type="term" value="F:monooxygenase activity"/>
    <property type="evidence" value="ECO:0007669"/>
    <property type="project" value="UniProtKB-KW"/>
</dbReference>
<comment type="similarity">
    <text evidence="2">Belongs to the cytochrome P450 family.</text>
</comment>
<dbReference type="PhylomeDB" id="A0A068V711"/>
<dbReference type="GO" id="GO:0020037">
    <property type="term" value="F:heme binding"/>
    <property type="evidence" value="ECO:0007669"/>
    <property type="project" value="InterPro"/>
</dbReference>
<gene>
    <name evidence="8" type="ORF">GSCOC_T00019010001</name>
</gene>
<dbReference type="GO" id="GO:0016705">
    <property type="term" value="F:oxidoreductase activity, acting on paired donors, with incorporation or reduction of molecular oxygen"/>
    <property type="evidence" value="ECO:0007669"/>
    <property type="project" value="InterPro"/>
</dbReference>
<name>A0A068V711_COFCA</name>
<evidence type="ECO:0000256" key="6">
    <source>
        <dbReference type="ARBA" id="ARBA00023004"/>
    </source>
</evidence>
<evidence type="ECO:0000313" key="9">
    <source>
        <dbReference type="Proteomes" id="UP000295252"/>
    </source>
</evidence>
<dbReference type="PANTHER" id="PTHR47950:SF49">
    <property type="entry name" value="CYTOCHROME P450"/>
    <property type="match status" value="1"/>
</dbReference>
<dbReference type="STRING" id="49390.A0A068V711"/>
<accession>A0A068V711</accession>
<evidence type="ECO:0000256" key="2">
    <source>
        <dbReference type="ARBA" id="ARBA00010617"/>
    </source>
</evidence>
<dbReference type="AlphaFoldDB" id="A0A068V711"/>
<dbReference type="SUPFAM" id="SSF48264">
    <property type="entry name" value="Cytochrome P450"/>
    <property type="match status" value="1"/>
</dbReference>
<dbReference type="PRINTS" id="PR00385">
    <property type="entry name" value="P450"/>
</dbReference>